<dbReference type="InterPro" id="IPR050888">
    <property type="entry name" value="ZnF_C2H2-type_TF"/>
</dbReference>
<protein>
    <recommendedName>
        <fullName evidence="9">C2H2-type domain-containing protein</fullName>
    </recommendedName>
</protein>
<dbReference type="STRING" id="53326.A0A016T014"/>
<feature type="domain" description="C2H2-type" evidence="9">
    <location>
        <begin position="72"/>
        <end position="99"/>
    </location>
</feature>
<dbReference type="PROSITE" id="PS00028">
    <property type="entry name" value="ZINC_FINGER_C2H2_1"/>
    <property type="match status" value="4"/>
</dbReference>
<evidence type="ECO:0000313" key="10">
    <source>
        <dbReference type="EMBL" id="EYB95929.1"/>
    </source>
</evidence>
<keyword evidence="6" id="KW-0539">Nucleus</keyword>
<accession>A0A016T014</accession>
<dbReference type="GO" id="GO:0005634">
    <property type="term" value="C:nucleus"/>
    <property type="evidence" value="ECO:0007669"/>
    <property type="project" value="UniProtKB-SubCell"/>
</dbReference>
<feature type="region of interest" description="Disordered" evidence="8">
    <location>
        <begin position="426"/>
        <end position="445"/>
    </location>
</feature>
<evidence type="ECO:0000256" key="5">
    <source>
        <dbReference type="ARBA" id="ARBA00022833"/>
    </source>
</evidence>
<feature type="region of interest" description="Disordered" evidence="8">
    <location>
        <begin position="162"/>
        <end position="188"/>
    </location>
</feature>
<evidence type="ECO:0000259" key="9">
    <source>
        <dbReference type="PROSITE" id="PS50157"/>
    </source>
</evidence>
<evidence type="ECO:0000256" key="8">
    <source>
        <dbReference type="SAM" id="MobiDB-lite"/>
    </source>
</evidence>
<keyword evidence="11" id="KW-1185">Reference proteome</keyword>
<feature type="region of interest" description="Disordered" evidence="8">
    <location>
        <begin position="453"/>
        <end position="475"/>
    </location>
</feature>
<organism evidence="10 11">
    <name type="scientific">Ancylostoma ceylanicum</name>
    <dbReference type="NCBI Taxonomy" id="53326"/>
    <lineage>
        <taxon>Eukaryota</taxon>
        <taxon>Metazoa</taxon>
        <taxon>Ecdysozoa</taxon>
        <taxon>Nematoda</taxon>
        <taxon>Chromadorea</taxon>
        <taxon>Rhabditida</taxon>
        <taxon>Rhabditina</taxon>
        <taxon>Rhabditomorpha</taxon>
        <taxon>Strongyloidea</taxon>
        <taxon>Ancylostomatidae</taxon>
        <taxon>Ancylostomatinae</taxon>
        <taxon>Ancylostoma</taxon>
    </lineage>
</organism>
<evidence type="ECO:0000256" key="6">
    <source>
        <dbReference type="ARBA" id="ARBA00023242"/>
    </source>
</evidence>
<evidence type="ECO:0000256" key="7">
    <source>
        <dbReference type="PROSITE-ProRule" id="PRU00042"/>
    </source>
</evidence>
<gene>
    <name evidence="10" type="primary">Acey_s0154.g2948</name>
    <name evidence="10" type="ORF">Y032_0154g2948</name>
</gene>
<proteinExistence type="predicted"/>
<keyword evidence="3" id="KW-0677">Repeat</keyword>
<feature type="compositionally biased region" description="Low complexity" evidence="8">
    <location>
        <begin position="453"/>
        <end position="474"/>
    </location>
</feature>
<keyword evidence="2" id="KW-0479">Metal-binding</keyword>
<evidence type="ECO:0000256" key="2">
    <source>
        <dbReference type="ARBA" id="ARBA00022723"/>
    </source>
</evidence>
<dbReference type="AlphaFoldDB" id="A0A016T014"/>
<dbReference type="EMBL" id="JARK01001490">
    <property type="protein sequence ID" value="EYB95929.1"/>
    <property type="molecule type" value="Genomic_DNA"/>
</dbReference>
<dbReference type="Proteomes" id="UP000024635">
    <property type="component" value="Unassembled WGS sequence"/>
</dbReference>
<feature type="compositionally biased region" description="Polar residues" evidence="8">
    <location>
        <begin position="379"/>
        <end position="391"/>
    </location>
</feature>
<dbReference type="InterPro" id="IPR013087">
    <property type="entry name" value="Znf_C2H2_type"/>
</dbReference>
<feature type="region of interest" description="Disordered" evidence="8">
    <location>
        <begin position="225"/>
        <end position="244"/>
    </location>
</feature>
<dbReference type="PROSITE" id="PS50157">
    <property type="entry name" value="ZINC_FINGER_C2H2_2"/>
    <property type="match status" value="3"/>
</dbReference>
<dbReference type="SMART" id="SM00355">
    <property type="entry name" value="ZnF_C2H2"/>
    <property type="match status" value="7"/>
</dbReference>
<evidence type="ECO:0000313" key="11">
    <source>
        <dbReference type="Proteomes" id="UP000024635"/>
    </source>
</evidence>
<feature type="domain" description="C2H2-type" evidence="9">
    <location>
        <begin position="935"/>
        <end position="965"/>
    </location>
</feature>
<reference evidence="11" key="1">
    <citation type="journal article" date="2015" name="Nat. Genet.">
        <title>The genome and transcriptome of the zoonotic hookworm Ancylostoma ceylanicum identify infection-specific gene families.</title>
        <authorList>
            <person name="Schwarz E.M."/>
            <person name="Hu Y."/>
            <person name="Antoshechkin I."/>
            <person name="Miller M.M."/>
            <person name="Sternberg P.W."/>
            <person name="Aroian R.V."/>
        </authorList>
    </citation>
    <scope>NUCLEOTIDE SEQUENCE</scope>
    <source>
        <strain evidence="11">HY135</strain>
    </source>
</reference>
<evidence type="ECO:0000256" key="1">
    <source>
        <dbReference type="ARBA" id="ARBA00004123"/>
    </source>
</evidence>
<keyword evidence="5" id="KW-0862">Zinc</keyword>
<feature type="region of interest" description="Disordered" evidence="8">
    <location>
        <begin position="279"/>
        <end position="303"/>
    </location>
</feature>
<feature type="region of interest" description="Disordered" evidence="8">
    <location>
        <begin position="374"/>
        <end position="393"/>
    </location>
</feature>
<dbReference type="OrthoDB" id="5771233at2759"/>
<dbReference type="Gene3D" id="3.30.160.60">
    <property type="entry name" value="Classic Zinc Finger"/>
    <property type="match status" value="1"/>
</dbReference>
<keyword evidence="4 7" id="KW-0863">Zinc-finger</keyword>
<feature type="domain" description="C2H2-type" evidence="9">
    <location>
        <begin position="511"/>
        <end position="537"/>
    </location>
</feature>
<comment type="caution">
    <text evidence="10">The sequence shown here is derived from an EMBL/GenBank/DDBJ whole genome shotgun (WGS) entry which is preliminary data.</text>
</comment>
<name>A0A016T014_9BILA</name>
<evidence type="ECO:0000256" key="4">
    <source>
        <dbReference type="ARBA" id="ARBA00022771"/>
    </source>
</evidence>
<dbReference type="GO" id="GO:0008270">
    <property type="term" value="F:zinc ion binding"/>
    <property type="evidence" value="ECO:0007669"/>
    <property type="project" value="UniProtKB-KW"/>
</dbReference>
<dbReference type="PANTHER" id="PTHR24406">
    <property type="entry name" value="TRANSCRIPTIONAL REPRESSOR CTCFL-RELATED"/>
    <property type="match status" value="1"/>
</dbReference>
<sequence>MFPQMLHNAEKVVPLIVYSQEDFTPKLRLRIQAMTPVVKGVRTDCPHCGKCDFDTVEALESHFLSHEESPKKCCSECGMQFSQEGFYREHLLSHLGTKACYLAVHLSRICTFITGGVPSCGPNLTAGGGVIYGGVSSAVFSSKLRLQHVDACESVTVKKKVNRRGRKRKAGPAYKKDPDEVEDDPLPTDETALKLRRLLTVSADGTPQFRPPSSTSSIASTTKVQTSNANAPHSARVSSPPLVLLDEAPPPSVQILDYMDYMEPHSVQILDGQKRLSPVNVSSRPTEVTIDENNAENKKRSLDSTNALDNGGISGVEDIQVFEVSGISADVYNQDAVETTDASDADSAPSLSLEEIPAEDDVLHMDILQESQLDDFQPSEGSNSRDASSPSVLEKQRQVLAGLLDDLGPPPSVIIIENEAAVIREEREEPQSMVPKSSVADDGEDDILVIDETSGQSGTGRSQSPPPSMSSTSPVVHTVNEGDEDCMMLDVVELPTGSISHAVASTREKKYKCSMCSETFLRESTCRHHEQTSHRNDIVSDICDEVARIAVPTLCSHRTFITFGDAFTTCPEDPSRCFGLTACIFCRCRNVPVICEPSHRAYEAVNSLCTKFREVHPIAAQTLFSALNSFIRETINRRHGRALFCFCRWHYSPQCFDASGQHVANLLPTHLNSSLLLSNYQKGLFYPDPASVTILTPVPLPSTTCRPVVSGSGSANPPTQSVIQRCVVCDIIAPTGLCRATSFCADYMVAVPLVPANMKEQWANHICRSVTGSKAQELLNAFRSSHSHRLCIRHFNPRTMVINPSGVLVKNPSSVTELPLLDFSQYAMLNAEFSQAFSKLLDAMEKRQNSNTIAMMLKIVQELVKCNDEKCSRPLNSCNDVRFHRFHDLQHKYVCMECFSTTDVIRTEQEMIEHFVSKHSQRSPGDTSIPVVYSLHCPLRNCSAAFPSVQTLRKHINHVHANQFPCSSDNCATRFFNSAKMVFHNGVHEKHSCDVTCCYLCGVADPWQREVNGVRVSHELVHGMRRFIACKTCMAPMGQDPTGVMLIDHFMRHHMLDQPKRVRHCKVCRQNVIEPGIAEHILEQHRLIAFRARYAPQSNMVSVMNGSEFCVYLGIPPDLCKPNPLADSSELG</sequence>
<evidence type="ECO:0000256" key="3">
    <source>
        <dbReference type="ARBA" id="ARBA00022737"/>
    </source>
</evidence>
<comment type="subcellular location">
    <subcellularLocation>
        <location evidence="1">Nucleus</location>
    </subcellularLocation>
</comment>